<comment type="caution">
    <text evidence="1">The sequence shown here is derived from an EMBL/GenBank/DDBJ whole genome shotgun (WGS) entry which is preliminary data.</text>
</comment>
<name>A0A445ARX1_ARAHY</name>
<reference evidence="1 2" key="1">
    <citation type="submission" date="2019-01" db="EMBL/GenBank/DDBJ databases">
        <title>Sequencing of cultivated peanut Arachis hypogaea provides insights into genome evolution and oil improvement.</title>
        <authorList>
            <person name="Chen X."/>
        </authorList>
    </citation>
    <scope>NUCLEOTIDE SEQUENCE [LARGE SCALE GENOMIC DNA]</scope>
    <source>
        <strain evidence="2">cv. Fuhuasheng</strain>
        <tissue evidence="1">Leaves</tissue>
    </source>
</reference>
<evidence type="ECO:0000313" key="1">
    <source>
        <dbReference type="EMBL" id="RYR29179.1"/>
    </source>
</evidence>
<dbReference type="Proteomes" id="UP000289738">
    <property type="component" value="Chromosome B01"/>
</dbReference>
<sequence>MAGERIAPRAQTVAIFASRGDELTNYDDTASPATATVDGECSAELGAARRRALGTGCWPAGCGRVVAAWFRKPGPAELPSPICFQPLRPSPSASPICFLLKRLASNQNPSLHRRRPSVALRSFFLRPVGFSNCLSLRLLPCSLSATSSSSSPIVFRFLSRSTALRHTLPNFSDQRNC</sequence>
<organism evidence="1 2">
    <name type="scientific">Arachis hypogaea</name>
    <name type="common">Peanut</name>
    <dbReference type="NCBI Taxonomy" id="3818"/>
    <lineage>
        <taxon>Eukaryota</taxon>
        <taxon>Viridiplantae</taxon>
        <taxon>Streptophyta</taxon>
        <taxon>Embryophyta</taxon>
        <taxon>Tracheophyta</taxon>
        <taxon>Spermatophyta</taxon>
        <taxon>Magnoliopsida</taxon>
        <taxon>eudicotyledons</taxon>
        <taxon>Gunneridae</taxon>
        <taxon>Pentapetalae</taxon>
        <taxon>rosids</taxon>
        <taxon>fabids</taxon>
        <taxon>Fabales</taxon>
        <taxon>Fabaceae</taxon>
        <taxon>Papilionoideae</taxon>
        <taxon>50 kb inversion clade</taxon>
        <taxon>dalbergioids sensu lato</taxon>
        <taxon>Dalbergieae</taxon>
        <taxon>Pterocarpus clade</taxon>
        <taxon>Arachis</taxon>
    </lineage>
</organism>
<dbReference type="EMBL" id="SDMP01000011">
    <property type="protein sequence ID" value="RYR29179.1"/>
    <property type="molecule type" value="Genomic_DNA"/>
</dbReference>
<evidence type="ECO:0000313" key="2">
    <source>
        <dbReference type="Proteomes" id="UP000289738"/>
    </source>
</evidence>
<keyword evidence="2" id="KW-1185">Reference proteome</keyword>
<dbReference type="AlphaFoldDB" id="A0A445ARX1"/>
<proteinExistence type="predicted"/>
<accession>A0A445ARX1</accession>
<protein>
    <submittedName>
        <fullName evidence="1">Uncharacterized protein</fullName>
    </submittedName>
</protein>
<gene>
    <name evidence="1" type="ORF">Ahy_B01g053509</name>
</gene>